<dbReference type="Proteomes" id="UP000799537">
    <property type="component" value="Unassembled WGS sequence"/>
</dbReference>
<dbReference type="OrthoDB" id="3637543at2759"/>
<dbReference type="GeneID" id="54556829"/>
<dbReference type="RefSeq" id="XP_033674888.1">
    <property type="nucleotide sequence ID" value="XM_033803557.1"/>
</dbReference>
<reference evidence="1" key="1">
    <citation type="journal article" date="2020" name="Stud. Mycol.">
        <title>101 Dothideomycetes genomes: a test case for predicting lifestyles and emergence of pathogens.</title>
        <authorList>
            <person name="Haridas S."/>
            <person name="Albert R."/>
            <person name="Binder M."/>
            <person name="Bloem J."/>
            <person name="Labutti K."/>
            <person name="Salamov A."/>
            <person name="Andreopoulos B."/>
            <person name="Baker S."/>
            <person name="Barry K."/>
            <person name="Bills G."/>
            <person name="Bluhm B."/>
            <person name="Cannon C."/>
            <person name="Castanera R."/>
            <person name="Culley D."/>
            <person name="Daum C."/>
            <person name="Ezra D."/>
            <person name="Gonzalez J."/>
            <person name="Henrissat B."/>
            <person name="Kuo A."/>
            <person name="Liang C."/>
            <person name="Lipzen A."/>
            <person name="Lutzoni F."/>
            <person name="Magnuson J."/>
            <person name="Mondo S."/>
            <person name="Nolan M."/>
            <person name="Ohm R."/>
            <person name="Pangilinan J."/>
            <person name="Park H.-J."/>
            <person name="Ramirez L."/>
            <person name="Alfaro M."/>
            <person name="Sun H."/>
            <person name="Tritt A."/>
            <person name="Yoshinaga Y."/>
            <person name="Zwiers L.-H."/>
            <person name="Turgeon B."/>
            <person name="Goodwin S."/>
            <person name="Spatafora J."/>
            <person name="Crous P."/>
            <person name="Grigoriev I."/>
        </authorList>
    </citation>
    <scope>NUCLEOTIDE SEQUENCE</scope>
    <source>
        <strain evidence="1">ATCC 36951</strain>
    </source>
</reference>
<accession>A0A6A6D754</accession>
<dbReference type="EMBL" id="ML993579">
    <property type="protein sequence ID" value="KAF2173999.1"/>
    <property type="molecule type" value="Genomic_DNA"/>
</dbReference>
<evidence type="ECO:0000313" key="2">
    <source>
        <dbReference type="Proteomes" id="UP000799537"/>
    </source>
</evidence>
<name>A0A6A6D754_ZASCE</name>
<evidence type="ECO:0000313" key="1">
    <source>
        <dbReference type="EMBL" id="KAF2173999.1"/>
    </source>
</evidence>
<gene>
    <name evidence="1" type="ORF">M409DRAFT_16270</name>
</gene>
<proteinExistence type="predicted"/>
<organism evidence="1 2">
    <name type="scientific">Zasmidium cellare ATCC 36951</name>
    <dbReference type="NCBI Taxonomy" id="1080233"/>
    <lineage>
        <taxon>Eukaryota</taxon>
        <taxon>Fungi</taxon>
        <taxon>Dikarya</taxon>
        <taxon>Ascomycota</taxon>
        <taxon>Pezizomycotina</taxon>
        <taxon>Dothideomycetes</taxon>
        <taxon>Dothideomycetidae</taxon>
        <taxon>Mycosphaerellales</taxon>
        <taxon>Mycosphaerellaceae</taxon>
        <taxon>Zasmidium</taxon>
    </lineage>
</organism>
<dbReference type="AlphaFoldDB" id="A0A6A6D754"/>
<keyword evidence="2" id="KW-1185">Reference proteome</keyword>
<protein>
    <submittedName>
        <fullName evidence="1">Uncharacterized protein</fullName>
    </submittedName>
</protein>
<sequence length="421" mass="48670">MAPWNVLSAPYRMIQFPPRAPPKRKPPPIPRYPTPLAGLMYAKCTNKQLHDSVLGRRVSASDDSNRRYLTGKLRQLDAGWTFRFTDLPPELRNMVYYELLKPDAKTERPANINILLVSKQLCREAEQILYGSNPISIEFRSGARTLFRGKALPQQSEYPALMGRIETVAAEYAKYPKITCLKVQHLRIRAAADDFVYERAHNRRLLALANVFGGSRALKTVEIQVYSVFPIMHFSDSEVKEMEDMLYPLTKLKNTDALCTFRDRVVTLRCPSQRVQRRLERRMGSPTPRPVDAIGTLADLDRRSHEIQRSLRKLPQVSAEFSADFDVFQSALEAVAREDILSEVVDYKTDVLFCLKVDSLRRVLEKLEKQWRKCKRENMWEVMHGAQGGIHWESTEDAEDWLDEQRATFDILRIGEDDIWI</sequence>